<comment type="subcellular location">
    <subcellularLocation>
        <location evidence="1">Cell membrane</location>
        <topology evidence="1">Multi-pass membrane protein</topology>
    </subcellularLocation>
</comment>
<evidence type="ECO:0000256" key="7">
    <source>
        <dbReference type="SAM" id="Phobius"/>
    </source>
</evidence>
<accession>A0A5N6AE97</accession>
<dbReference type="Pfam" id="PF02322">
    <property type="entry name" value="Cyt_bd_oxida_II"/>
    <property type="match status" value="1"/>
</dbReference>
<feature type="transmembrane region" description="Helical" evidence="7">
    <location>
        <begin position="127"/>
        <end position="148"/>
    </location>
</feature>
<reference evidence="8" key="1">
    <citation type="submission" date="2019-10" db="EMBL/GenBank/DDBJ databases">
        <title>Nonomuraea sp. nov., isolated from Phyllanthus amarus.</title>
        <authorList>
            <person name="Klykleung N."/>
            <person name="Tanasupawat S."/>
        </authorList>
    </citation>
    <scope>NUCLEOTIDE SEQUENCE [LARGE SCALE GENOMIC DNA]</scope>
    <source>
        <strain evidence="8">3MP-10</strain>
    </source>
</reference>
<gene>
    <name evidence="8" type="ORF">FH607_008715</name>
</gene>
<keyword evidence="5 7" id="KW-1133">Transmembrane helix</keyword>
<dbReference type="EMBL" id="VDLY02000005">
    <property type="protein sequence ID" value="KAB8166981.1"/>
    <property type="molecule type" value="Genomic_DNA"/>
</dbReference>
<evidence type="ECO:0000256" key="5">
    <source>
        <dbReference type="ARBA" id="ARBA00022989"/>
    </source>
</evidence>
<proteinExistence type="inferred from homology"/>
<keyword evidence="3" id="KW-1003">Cell membrane</keyword>
<evidence type="ECO:0000313" key="8">
    <source>
        <dbReference type="EMBL" id="KAB8166981.1"/>
    </source>
</evidence>
<evidence type="ECO:0000313" key="9">
    <source>
        <dbReference type="Proteomes" id="UP000314251"/>
    </source>
</evidence>
<comment type="similarity">
    <text evidence="2">Belongs to the cytochrome ubiquinol oxidase subunit 2 family.</text>
</comment>
<keyword evidence="6 7" id="KW-0472">Membrane</keyword>
<evidence type="ECO:0000256" key="3">
    <source>
        <dbReference type="ARBA" id="ARBA00022475"/>
    </source>
</evidence>
<organism evidence="8 9">
    <name type="scientific">Streptomyces mimosae</name>
    <dbReference type="NCBI Taxonomy" id="2586635"/>
    <lineage>
        <taxon>Bacteria</taxon>
        <taxon>Bacillati</taxon>
        <taxon>Actinomycetota</taxon>
        <taxon>Actinomycetes</taxon>
        <taxon>Kitasatosporales</taxon>
        <taxon>Streptomycetaceae</taxon>
        <taxon>Streptomyces</taxon>
    </lineage>
</organism>
<dbReference type="AlphaFoldDB" id="A0A5N6AE97"/>
<dbReference type="Proteomes" id="UP000314251">
    <property type="component" value="Unassembled WGS sequence"/>
</dbReference>
<feature type="transmembrane region" description="Helical" evidence="7">
    <location>
        <begin position="23"/>
        <end position="52"/>
    </location>
</feature>
<comment type="caution">
    <text evidence="8">The sequence shown here is derived from an EMBL/GenBank/DDBJ whole genome shotgun (WGS) entry which is preliminary data.</text>
</comment>
<feature type="transmembrane region" description="Helical" evidence="7">
    <location>
        <begin position="201"/>
        <end position="220"/>
    </location>
</feature>
<dbReference type="InterPro" id="IPR003317">
    <property type="entry name" value="Cyt-d_oxidase_su2"/>
</dbReference>
<sequence length="259" mass="26234">MTTARRPPAAPPKRAGRTAVEPLAVVLLGCLAVGYFVVGGAELGIGMVLPLLGRTGAERAALRREAAPPSGLASLWLAGICCALLGCFPGLVREWAERPSAFAPLLAGLALRALARRGRSLRGPGNGALVAGSWFAAAGWGWLLAFLVDGPGGGWVGPPALLSAACVALLLLAHGVGVAARRATGMPFQRARLLVGPRGAGPSLALTSATAAALPLLAGSQLALTERAAPPWALAVLLPPLLALLALAIAHTRSARRPR</sequence>
<keyword evidence="9" id="KW-1185">Reference proteome</keyword>
<name>A0A5N6AE97_9ACTN</name>
<protein>
    <submittedName>
        <fullName evidence="8">Cytochrome d ubiquinol oxidase subunit II</fullName>
    </submittedName>
</protein>
<feature type="transmembrane region" description="Helical" evidence="7">
    <location>
        <begin position="232"/>
        <end position="250"/>
    </location>
</feature>
<keyword evidence="4 7" id="KW-0812">Transmembrane</keyword>
<evidence type="ECO:0000256" key="2">
    <source>
        <dbReference type="ARBA" id="ARBA00007543"/>
    </source>
</evidence>
<evidence type="ECO:0000256" key="6">
    <source>
        <dbReference type="ARBA" id="ARBA00023136"/>
    </source>
</evidence>
<feature type="transmembrane region" description="Helical" evidence="7">
    <location>
        <begin position="73"/>
        <end position="92"/>
    </location>
</feature>
<evidence type="ECO:0000256" key="4">
    <source>
        <dbReference type="ARBA" id="ARBA00022692"/>
    </source>
</evidence>
<dbReference type="GO" id="GO:0005886">
    <property type="term" value="C:plasma membrane"/>
    <property type="evidence" value="ECO:0007669"/>
    <property type="project" value="UniProtKB-SubCell"/>
</dbReference>
<feature type="transmembrane region" description="Helical" evidence="7">
    <location>
        <begin position="160"/>
        <end position="180"/>
    </location>
</feature>
<evidence type="ECO:0000256" key="1">
    <source>
        <dbReference type="ARBA" id="ARBA00004651"/>
    </source>
</evidence>